<sequence>MIGSGGRPTAFLANCSRAEPLYCPLALLVFGLFFNNSLPLPVSDWNLAGSYICRIRIRDVVKLGFSSSSMRVYTNFPPPNHNGHGAVSTQRCGTKCRSSMVCGVGGAARARNETQK</sequence>
<organism evidence="1 2">
    <name type="scientific">Apiospora aurea</name>
    <dbReference type="NCBI Taxonomy" id="335848"/>
    <lineage>
        <taxon>Eukaryota</taxon>
        <taxon>Fungi</taxon>
        <taxon>Dikarya</taxon>
        <taxon>Ascomycota</taxon>
        <taxon>Pezizomycotina</taxon>
        <taxon>Sordariomycetes</taxon>
        <taxon>Xylariomycetidae</taxon>
        <taxon>Amphisphaeriales</taxon>
        <taxon>Apiosporaceae</taxon>
        <taxon>Apiospora</taxon>
    </lineage>
</organism>
<dbReference type="Proteomes" id="UP001391051">
    <property type="component" value="Unassembled WGS sequence"/>
</dbReference>
<comment type="caution">
    <text evidence="1">The sequence shown here is derived from an EMBL/GenBank/DDBJ whole genome shotgun (WGS) entry which is preliminary data.</text>
</comment>
<accession>A0ABR1Q1G3</accession>
<name>A0ABR1Q1G3_9PEZI</name>
<proteinExistence type="predicted"/>
<keyword evidence="2" id="KW-1185">Reference proteome</keyword>
<evidence type="ECO:0000313" key="2">
    <source>
        <dbReference type="Proteomes" id="UP001391051"/>
    </source>
</evidence>
<reference evidence="1 2" key="1">
    <citation type="submission" date="2023-01" db="EMBL/GenBank/DDBJ databases">
        <title>Analysis of 21 Apiospora genomes using comparative genomics revels a genus with tremendous synthesis potential of carbohydrate active enzymes and secondary metabolites.</title>
        <authorList>
            <person name="Sorensen T."/>
        </authorList>
    </citation>
    <scope>NUCLEOTIDE SEQUENCE [LARGE SCALE GENOMIC DNA]</scope>
    <source>
        <strain evidence="1 2">CBS 24483</strain>
    </source>
</reference>
<protein>
    <submittedName>
        <fullName evidence="1">Uncharacterized protein</fullName>
    </submittedName>
</protein>
<dbReference type="GeneID" id="92082237"/>
<dbReference type="RefSeq" id="XP_066695871.1">
    <property type="nucleotide sequence ID" value="XM_066849175.1"/>
</dbReference>
<gene>
    <name evidence="1" type="ORF">PG986_012953</name>
</gene>
<dbReference type="EMBL" id="JAQQWE010000008">
    <property type="protein sequence ID" value="KAK7943840.1"/>
    <property type="molecule type" value="Genomic_DNA"/>
</dbReference>
<evidence type="ECO:0000313" key="1">
    <source>
        <dbReference type="EMBL" id="KAK7943840.1"/>
    </source>
</evidence>